<dbReference type="Proteomes" id="UP000596092">
    <property type="component" value="Chromosome"/>
</dbReference>
<reference evidence="2 3" key="1">
    <citation type="submission" date="2020-05" db="EMBL/GenBank/DDBJ databases">
        <title>Complete genome of Desulfobulbus oligotrophicus.</title>
        <authorList>
            <person name="Podar M."/>
        </authorList>
    </citation>
    <scope>NUCLEOTIDE SEQUENCE [LARGE SCALE GENOMIC DNA]</scope>
    <source>
        <strain evidence="2 3">Prop6</strain>
    </source>
</reference>
<protein>
    <submittedName>
        <fullName evidence="2">Uncharacterized protein</fullName>
    </submittedName>
</protein>
<sequence>MRCPKCGFISFDHLEMCKKCHKSLADLQAVLNGTTYDAAPPEFLAFVPGGGGQIAFEEGLSEEMESVSPVTDRQEMEFEEKEEVVFSLDDAPSFEEPRKEIEFPDGIDSVLLDLNDEPEELAKDELALHVEEPEEDEASLPSVDFADLDISDLAPSAQETSEVIHFEEAAVRSDVKPETPQPSSAAGPEDIHEKVELEDLNISGLDLDIPAKLVIGSAAGKRLQPSVRTGTALDKFDINLGELFSNNKN</sequence>
<evidence type="ECO:0000313" key="2">
    <source>
        <dbReference type="EMBL" id="QQG65226.1"/>
    </source>
</evidence>
<proteinExistence type="predicted"/>
<name>A0A7T6AQ13_9BACT</name>
<dbReference type="KEGG" id="dog:HP555_04775"/>
<dbReference type="AlphaFoldDB" id="A0A7T6AQ13"/>
<evidence type="ECO:0000313" key="3">
    <source>
        <dbReference type="Proteomes" id="UP000596092"/>
    </source>
</evidence>
<organism evidence="2 3">
    <name type="scientific">Desulfobulbus oligotrophicus</name>
    <dbReference type="NCBI Taxonomy" id="1909699"/>
    <lineage>
        <taxon>Bacteria</taxon>
        <taxon>Pseudomonadati</taxon>
        <taxon>Thermodesulfobacteriota</taxon>
        <taxon>Desulfobulbia</taxon>
        <taxon>Desulfobulbales</taxon>
        <taxon>Desulfobulbaceae</taxon>
        <taxon>Desulfobulbus</taxon>
    </lineage>
</organism>
<keyword evidence="3" id="KW-1185">Reference proteome</keyword>
<dbReference type="EMBL" id="CP054140">
    <property type="protein sequence ID" value="QQG65226.1"/>
    <property type="molecule type" value="Genomic_DNA"/>
</dbReference>
<gene>
    <name evidence="2" type="ORF">HP555_04775</name>
</gene>
<dbReference type="RefSeq" id="WP_199264047.1">
    <property type="nucleotide sequence ID" value="NZ_CP054140.1"/>
</dbReference>
<evidence type="ECO:0000256" key="1">
    <source>
        <dbReference type="SAM" id="MobiDB-lite"/>
    </source>
</evidence>
<accession>A0A7T6AQ13</accession>
<feature type="region of interest" description="Disordered" evidence="1">
    <location>
        <begin position="170"/>
        <end position="192"/>
    </location>
</feature>